<dbReference type="EMBL" id="WJQU01000002">
    <property type="protein sequence ID" value="KAJ6643508.1"/>
    <property type="molecule type" value="Genomic_DNA"/>
</dbReference>
<evidence type="ECO:0000313" key="2">
    <source>
        <dbReference type="Proteomes" id="UP001151699"/>
    </source>
</evidence>
<sequence length="442" mass="49402">MCAAISSRLFKINDQIKCDQAINSVEHEMFADGNVLHEAPAAKCIAVKFNPEINSTRHFASKITSFSDIILENEKRYDSNQSTLKQINFAVDFIQKSTQHDTFYRFSLIKTESVVVPATSGRSLFETLVSIHYAAVAFRNVSVILDERRAYLKELLVPMFHGEETEVDCPNTGGKPSFCTQIIFDSADSKSAFNVLAAALNDTTSPWKIRSCWIQDTLKTEFMNSFQSFIWNARQLTDEENVNLENIVTNSKQYDATVIQSKDKNATFLVDVTKRHIDSDLCVVVNFFRTAKEVVSLVHATDATNSVSLWSESISLAFDVADKLKVANVWINSNGLLHPQIPFTFGSGAEQHVYGSKMGIAQMFKTKTKQPNSSEEIPYSAAVTVTGKYNFQTTSTLKIASNIDDNNPLFESADAELKNLIDVSQTNNFKTICFPFGQIFAN</sequence>
<dbReference type="GO" id="GO:0016620">
    <property type="term" value="F:oxidoreductase activity, acting on the aldehyde or oxo group of donors, NAD or NADP as acceptor"/>
    <property type="evidence" value="ECO:0007669"/>
    <property type="project" value="InterPro"/>
</dbReference>
<organism evidence="1 2">
    <name type="scientific">Pseudolycoriella hygida</name>
    <dbReference type="NCBI Taxonomy" id="35572"/>
    <lineage>
        <taxon>Eukaryota</taxon>
        <taxon>Metazoa</taxon>
        <taxon>Ecdysozoa</taxon>
        <taxon>Arthropoda</taxon>
        <taxon>Hexapoda</taxon>
        <taxon>Insecta</taxon>
        <taxon>Pterygota</taxon>
        <taxon>Neoptera</taxon>
        <taxon>Endopterygota</taxon>
        <taxon>Diptera</taxon>
        <taxon>Nematocera</taxon>
        <taxon>Sciaroidea</taxon>
        <taxon>Sciaridae</taxon>
        <taxon>Pseudolycoriella</taxon>
    </lineage>
</organism>
<dbReference type="Pfam" id="PF07368">
    <property type="entry name" value="DUF1487"/>
    <property type="match status" value="1"/>
</dbReference>
<dbReference type="Gene3D" id="3.40.605.10">
    <property type="entry name" value="Aldehyde Dehydrogenase, Chain A, domain 1"/>
    <property type="match status" value="1"/>
</dbReference>
<dbReference type="InterPro" id="IPR016161">
    <property type="entry name" value="Ald_DH/histidinol_DH"/>
</dbReference>
<proteinExistence type="predicted"/>
<reference evidence="1" key="1">
    <citation type="submission" date="2022-07" db="EMBL/GenBank/DDBJ databases">
        <authorList>
            <person name="Trinca V."/>
            <person name="Uliana J.V.C."/>
            <person name="Torres T.T."/>
            <person name="Ward R.J."/>
            <person name="Monesi N."/>
        </authorList>
    </citation>
    <scope>NUCLEOTIDE SEQUENCE</scope>
    <source>
        <strain evidence="1">HSMRA1968</strain>
        <tissue evidence="1">Whole embryos</tissue>
    </source>
</reference>
<keyword evidence="2" id="KW-1185">Reference proteome</keyword>
<dbReference type="Proteomes" id="UP001151699">
    <property type="component" value="Chromosome B"/>
</dbReference>
<dbReference type="PANTHER" id="PTHR21644">
    <property type="entry name" value="AT02555P-RELATED"/>
    <property type="match status" value="1"/>
</dbReference>
<dbReference type="SUPFAM" id="SSF53720">
    <property type="entry name" value="ALDH-like"/>
    <property type="match status" value="1"/>
</dbReference>
<dbReference type="OrthoDB" id="7774735at2759"/>
<name>A0A9Q0N4N6_9DIPT</name>
<dbReference type="AlphaFoldDB" id="A0A9Q0N4N6"/>
<dbReference type="Gene3D" id="3.40.309.10">
    <property type="entry name" value="Aldehyde Dehydrogenase, Chain A, domain 2"/>
    <property type="match status" value="1"/>
</dbReference>
<comment type="caution">
    <text evidence="1">The sequence shown here is derived from an EMBL/GenBank/DDBJ whole genome shotgun (WGS) entry which is preliminary data.</text>
</comment>
<dbReference type="InterPro" id="IPR016163">
    <property type="entry name" value="Ald_DH_C"/>
</dbReference>
<accession>A0A9Q0N4N6</accession>
<gene>
    <name evidence="1" type="primary">ALDH16A1</name>
    <name evidence="1" type="ORF">Bhyg_08470</name>
</gene>
<protein>
    <submittedName>
        <fullName evidence="1">Aldehyde dehydrogenase family 16 member A1</fullName>
    </submittedName>
</protein>
<dbReference type="PANTHER" id="PTHR21644:SF0">
    <property type="entry name" value="AT02555P-RELATED"/>
    <property type="match status" value="1"/>
</dbReference>
<evidence type="ECO:0000313" key="1">
    <source>
        <dbReference type="EMBL" id="KAJ6643508.1"/>
    </source>
</evidence>
<dbReference type="InterPro" id="IPR016162">
    <property type="entry name" value="Ald_DH_N"/>
</dbReference>
<dbReference type="InterPro" id="IPR009961">
    <property type="entry name" value="DUF1487"/>
</dbReference>